<dbReference type="Pfam" id="PF04273">
    <property type="entry name" value="BLH_phosphatase"/>
    <property type="match status" value="1"/>
</dbReference>
<accession>A0A291LWN5</accession>
<feature type="domain" description="Beta-lactamase hydrolase-like protein phosphatase-like" evidence="1">
    <location>
        <begin position="19"/>
        <end position="103"/>
    </location>
</feature>
<dbReference type="AlphaFoldDB" id="A0A291LWN5"/>
<evidence type="ECO:0000313" key="2">
    <source>
        <dbReference type="EMBL" id="ATI40908.1"/>
    </source>
</evidence>
<name>A0A291LWN5_9RHOB</name>
<reference evidence="2 3" key="1">
    <citation type="submission" date="2017-05" db="EMBL/GenBank/DDBJ databases">
        <title>Comparative genomic and metabolic analysis of manganese-oxidizing mechanisms in Celeribater manganoxidans DY25T: its adaption to the environment of polymetallic nodule.</title>
        <authorList>
            <person name="Wang X."/>
        </authorList>
    </citation>
    <scope>NUCLEOTIDE SEQUENCE [LARGE SCALE GENOMIC DNA]</scope>
    <source>
        <strain evidence="2 3">DY25</strain>
    </source>
</reference>
<protein>
    <recommendedName>
        <fullName evidence="1">Beta-lactamase hydrolase-like protein phosphatase-like domain-containing protein</fullName>
    </recommendedName>
</protein>
<keyword evidence="3" id="KW-1185">Reference proteome</keyword>
<sequence>MQNTVDIDSDHTVARFAPDAEALQNAAQQGYRSVVNFKTDAEKQDVSPEEEKQLAEEAGLVYLHHPVAPDALDKALVDAFRNKLADLPRPVLLHCASGKRAGAMTLMAISATRGLDGDAALALGRAQGLDLTGEQIGRFVKTYADDKAGA</sequence>
<gene>
    <name evidence="2" type="ORF">CBW24_02100</name>
</gene>
<dbReference type="Proteomes" id="UP000219050">
    <property type="component" value="Chromosome"/>
</dbReference>
<proteinExistence type="predicted"/>
<dbReference type="SUPFAM" id="SSF52799">
    <property type="entry name" value="(Phosphotyrosine protein) phosphatases II"/>
    <property type="match status" value="1"/>
</dbReference>
<evidence type="ECO:0000259" key="1">
    <source>
        <dbReference type="Pfam" id="PF04273"/>
    </source>
</evidence>
<evidence type="ECO:0000313" key="3">
    <source>
        <dbReference type="Proteomes" id="UP000219050"/>
    </source>
</evidence>
<dbReference type="KEGG" id="cmag:CBW24_02100"/>
<dbReference type="EMBL" id="CP021404">
    <property type="protein sequence ID" value="ATI40908.1"/>
    <property type="molecule type" value="Genomic_DNA"/>
</dbReference>
<dbReference type="Gene3D" id="3.90.190.10">
    <property type="entry name" value="Protein tyrosine phosphatase superfamily"/>
    <property type="match status" value="1"/>
</dbReference>
<dbReference type="InterPro" id="IPR005939">
    <property type="entry name" value="BLH_phosphatase-like"/>
</dbReference>
<dbReference type="InterPro" id="IPR029021">
    <property type="entry name" value="Prot-tyrosine_phosphatase-like"/>
</dbReference>
<dbReference type="RefSeq" id="WP_088662496.1">
    <property type="nucleotide sequence ID" value="NZ_CP021404.1"/>
</dbReference>
<dbReference type="OrthoDB" id="9805710at2"/>
<dbReference type="GO" id="GO:0016787">
    <property type="term" value="F:hydrolase activity"/>
    <property type="evidence" value="ECO:0007669"/>
    <property type="project" value="InterPro"/>
</dbReference>
<organism evidence="2 3">
    <name type="scientific">Pacificitalea manganoxidans</name>
    <dbReference type="NCBI Taxonomy" id="1411902"/>
    <lineage>
        <taxon>Bacteria</taxon>
        <taxon>Pseudomonadati</taxon>
        <taxon>Pseudomonadota</taxon>
        <taxon>Alphaproteobacteria</taxon>
        <taxon>Rhodobacterales</taxon>
        <taxon>Paracoccaceae</taxon>
        <taxon>Pacificitalea</taxon>
    </lineage>
</organism>